<protein>
    <recommendedName>
        <fullName evidence="2">Ig-like domain-containing protein</fullName>
    </recommendedName>
</protein>
<dbReference type="InterPro" id="IPR050380">
    <property type="entry name" value="Immune_Resp_Modulators"/>
</dbReference>
<sequence>MESEDVATYYCLQGYSTPLTFGPGTKVEIKRSDAKPTVSIFPPSSEQLQSGSASLVCFVNNFYPKDINVKWKVDGSEKRDGILQSITDQDSKDSTYSLSSTLTLTKGDYDSHNLYACEVTHKTSSTPIVKSLNKNEC</sequence>
<name>A0A146MJE6_SCHMA</name>
<keyword evidence="1" id="KW-1015">Disulfide bond</keyword>
<proteinExistence type="predicted"/>
<dbReference type="FunFam" id="2.60.40.10:FF:000283">
    <property type="entry name" value="Immunoglobulin kappa constant"/>
    <property type="match status" value="1"/>
</dbReference>
<accession>A0A146MJE6</accession>
<dbReference type="Gene3D" id="2.60.40.10">
    <property type="entry name" value="Immunoglobulins"/>
    <property type="match status" value="2"/>
</dbReference>
<dbReference type="InterPro" id="IPR003597">
    <property type="entry name" value="Ig_C1-set"/>
</dbReference>
<evidence type="ECO:0000259" key="2">
    <source>
        <dbReference type="PROSITE" id="PS50835"/>
    </source>
</evidence>
<reference evidence="3" key="1">
    <citation type="journal article" date="2015" name="PLoS Negl. Trop. Dis.">
        <title>Schistosoma mansoni Egg, Adult Male and Female Comparative Gene Expression Analysis and Identification of Novel Genes by RNA-Seq.</title>
        <authorList>
            <person name="Anderson L."/>
            <person name="Amaral M.S."/>
            <person name="Beckedorff F."/>
            <person name="Silva L.F."/>
            <person name="Dazzani B."/>
            <person name="Oliveira K.C."/>
            <person name="Almeida G.T."/>
            <person name="Gomes M.R."/>
            <person name="Pires D.S."/>
            <person name="Setubal J.C."/>
            <person name="DeMarco R."/>
            <person name="Verjovski-Almeida S."/>
        </authorList>
    </citation>
    <scope>NUCLEOTIDE SEQUENCE</scope>
    <source>
        <strain evidence="3">BH</strain>
    </source>
</reference>
<dbReference type="InterPro" id="IPR036179">
    <property type="entry name" value="Ig-like_dom_sf"/>
</dbReference>
<dbReference type="SUPFAM" id="SSF48726">
    <property type="entry name" value="Immunoglobulin"/>
    <property type="match status" value="2"/>
</dbReference>
<dbReference type="InterPro" id="IPR003006">
    <property type="entry name" value="Ig/MHC_CS"/>
</dbReference>
<dbReference type="PANTHER" id="PTHR23411">
    <property type="entry name" value="TAPASIN"/>
    <property type="match status" value="1"/>
</dbReference>
<dbReference type="AlphaFoldDB" id="A0A146MJE6"/>
<dbReference type="SMART" id="SM00407">
    <property type="entry name" value="IGc1"/>
    <property type="match status" value="1"/>
</dbReference>
<dbReference type="PROSITE" id="PS50835">
    <property type="entry name" value="IG_LIKE"/>
    <property type="match status" value="1"/>
</dbReference>
<feature type="domain" description="Ig-like" evidence="2">
    <location>
        <begin position="36"/>
        <end position="133"/>
    </location>
</feature>
<gene>
    <name evidence="3" type="ORF">c3250_g1_i1</name>
</gene>
<dbReference type="InterPro" id="IPR007110">
    <property type="entry name" value="Ig-like_dom"/>
</dbReference>
<dbReference type="Pfam" id="PF07654">
    <property type="entry name" value="C1-set"/>
    <property type="match status" value="1"/>
</dbReference>
<evidence type="ECO:0000256" key="1">
    <source>
        <dbReference type="ARBA" id="ARBA00023157"/>
    </source>
</evidence>
<organism evidence="3">
    <name type="scientific">Schistosoma mansoni</name>
    <name type="common">Blood fluke</name>
    <dbReference type="NCBI Taxonomy" id="6183"/>
    <lineage>
        <taxon>Eukaryota</taxon>
        <taxon>Metazoa</taxon>
        <taxon>Spiralia</taxon>
        <taxon>Lophotrochozoa</taxon>
        <taxon>Platyhelminthes</taxon>
        <taxon>Trematoda</taxon>
        <taxon>Digenea</taxon>
        <taxon>Strigeidida</taxon>
        <taxon>Schistosomatoidea</taxon>
        <taxon>Schistosomatidae</taxon>
        <taxon>Schistosoma</taxon>
    </lineage>
</organism>
<dbReference type="PROSITE" id="PS00290">
    <property type="entry name" value="IG_MHC"/>
    <property type="match status" value="1"/>
</dbReference>
<dbReference type="InterPro" id="IPR013783">
    <property type="entry name" value="Ig-like_fold"/>
</dbReference>
<dbReference type="EMBL" id="GDQY01000029">
    <property type="protein sequence ID" value="JAQ18770.1"/>
    <property type="molecule type" value="Transcribed_RNA"/>
</dbReference>
<dbReference type="CDD" id="cd07699">
    <property type="entry name" value="IgC1_L"/>
    <property type="match status" value="1"/>
</dbReference>
<evidence type="ECO:0000313" key="3">
    <source>
        <dbReference type="EMBL" id="JAQ18770.1"/>
    </source>
</evidence>